<accession>A0A4U8Z497</accession>
<dbReference type="PANTHER" id="PTHR30523:SF32">
    <property type="entry name" value="PHOSPHOENOLPYRUVATE CARBOXYLASE"/>
    <property type="match status" value="1"/>
</dbReference>
<dbReference type="Pfam" id="PF00311">
    <property type="entry name" value="PEPcase"/>
    <property type="match status" value="1"/>
</dbReference>
<dbReference type="GO" id="GO:0015977">
    <property type="term" value="P:carbon fixation"/>
    <property type="evidence" value="ECO:0007669"/>
    <property type="project" value="UniProtKB-UniRule"/>
</dbReference>
<gene>
    <name evidence="10 12" type="primary">ppc</name>
    <name evidence="12" type="ORF">MTUNDRAET4_3403</name>
</gene>
<dbReference type="KEGG" id="mtun:MTUNDRAET4_3403"/>
<evidence type="ECO:0000256" key="5">
    <source>
        <dbReference type="ARBA" id="ARBA00022419"/>
    </source>
</evidence>
<feature type="active site" evidence="10 11">
    <location>
        <position position="578"/>
    </location>
</feature>
<evidence type="ECO:0000313" key="13">
    <source>
        <dbReference type="Proteomes" id="UP000294360"/>
    </source>
</evidence>
<keyword evidence="7 10" id="KW-0456">Lyase</keyword>
<comment type="catalytic activity">
    <reaction evidence="9 10">
        <text>oxaloacetate + phosphate = phosphoenolpyruvate + hydrogencarbonate</text>
        <dbReference type="Rhea" id="RHEA:28370"/>
        <dbReference type="ChEBI" id="CHEBI:16452"/>
        <dbReference type="ChEBI" id="CHEBI:17544"/>
        <dbReference type="ChEBI" id="CHEBI:43474"/>
        <dbReference type="ChEBI" id="CHEBI:58702"/>
        <dbReference type="EC" id="4.1.1.31"/>
    </reaction>
</comment>
<dbReference type="GO" id="GO:0006099">
    <property type="term" value="P:tricarboxylic acid cycle"/>
    <property type="evidence" value="ECO:0007669"/>
    <property type="project" value="InterPro"/>
</dbReference>
<dbReference type="InterPro" id="IPR015813">
    <property type="entry name" value="Pyrv/PenolPyrv_kinase-like_dom"/>
</dbReference>
<comment type="function">
    <text evidence="2 10">Forms oxaloacetate, a four-carbon dicarboxylic acid source for the tricarboxylic acid cycle.</text>
</comment>
<dbReference type="GO" id="GO:0000287">
    <property type="term" value="F:magnesium ion binding"/>
    <property type="evidence" value="ECO:0007669"/>
    <property type="project" value="UniProtKB-UniRule"/>
</dbReference>
<evidence type="ECO:0000256" key="10">
    <source>
        <dbReference type="HAMAP-Rule" id="MF_00595"/>
    </source>
</evidence>
<evidence type="ECO:0000256" key="11">
    <source>
        <dbReference type="PROSITE-ProRule" id="PRU10112"/>
    </source>
</evidence>
<dbReference type="GO" id="GO:0008964">
    <property type="term" value="F:phosphoenolpyruvate carboxylase activity"/>
    <property type="evidence" value="ECO:0007669"/>
    <property type="project" value="UniProtKB-UniRule"/>
</dbReference>
<name>A0A4U8Z497_METTU</name>
<proteinExistence type="inferred from homology"/>
<evidence type="ECO:0000256" key="4">
    <source>
        <dbReference type="ARBA" id="ARBA00012305"/>
    </source>
</evidence>
<keyword evidence="12" id="KW-0670">Pyruvate</keyword>
<evidence type="ECO:0000313" key="12">
    <source>
        <dbReference type="EMBL" id="VFU10290.1"/>
    </source>
</evidence>
<dbReference type="AlphaFoldDB" id="A0A4U8Z497"/>
<evidence type="ECO:0000256" key="7">
    <source>
        <dbReference type="ARBA" id="ARBA00023239"/>
    </source>
</evidence>
<evidence type="ECO:0000256" key="8">
    <source>
        <dbReference type="ARBA" id="ARBA00023300"/>
    </source>
</evidence>
<evidence type="ECO:0000256" key="1">
    <source>
        <dbReference type="ARBA" id="ARBA00001946"/>
    </source>
</evidence>
<comment type="subunit">
    <text evidence="10">Homotetramer.</text>
</comment>
<sequence length="919" mass="102124">MTEAKFHGRRDPIVSAVDVSDGAPSGDRIATILFQLLLEVVQRQHPEIAPVLAGESVIKSASPETLSRIFQAHGIWFQLLSIIEQDAAMTERRQTESERGEQAVPGTFANAIAKAAKLGVAAQDLGEKLALTRVRPVITAHPTEAKRVTVLEKHRRIYRLLVELEQPRWTPRERAGIIDQLRDEIELLWMTGELRLEKPSVEQEVAWGLHFFHETLFDGVPELLKKLDRALQRSYPGEHFALSHFFQFGSWIGGDRDGNPFVTNRVTRRALTANAIASLRYYEQRLLQLMRSLSIAERALPPPAGFREALNRALAESGEGPEIALRNPGEPYRQFLFCVHRKLKATLALYEGARPSAPPYITADDLIADLAVTEEALAESGSVGLALDLVRPLRWAVEVFRFRTVRLDLRENTTRLTQTLQALWRSMHTEADGEPPPHDSKEWKAWLLAELARPHNGPSIHRSLPPEAEETLGMFKLARDQNEEFDREAFGSFVLSMTRSAADVLGAYLLAKEADLYHDATRVEACNLPVSPLFETITDLRAAPAIMRELLSLPLVRRSARMQGGTQEVMIGYSDSNKDGGFLSSNWELAKAQDRLTKIGAEAGIPISFFHGRGGSVSRGGAPTAQAIAAQPAGSISGRLRVTEQGEVVSFKYANKGTAAYQMEMLGASVFEHALISERAAPALRAEFEEAMEALSGASHAAYAGLINHPDLLTYFQSASPLDEISMLNIGSRPARRFGARSLSDLRAIPWVFAWAQNRHVITGWYGVGSGVASFLDVRKERGLALLRRMFAESELFRMIVGEVEKTLGLVDLDIAREYAGLVYDDDVREAIFGMITAEYALTHKMILKITEEDEIGQRFPSYRSRLEHRLPTINKINREQVELLRGFRACTNELSKEAYKSNLLLSINCIASGLGATG</sequence>
<dbReference type="OrthoDB" id="9768133at2"/>
<dbReference type="GO" id="GO:0006107">
    <property type="term" value="P:oxaloacetate metabolic process"/>
    <property type="evidence" value="ECO:0007669"/>
    <property type="project" value="UniProtKB-UniRule"/>
</dbReference>
<dbReference type="PROSITE" id="PS00393">
    <property type="entry name" value="PEPCASE_2"/>
    <property type="match status" value="1"/>
</dbReference>
<dbReference type="RefSeq" id="WP_134490994.1">
    <property type="nucleotide sequence ID" value="NZ_CP139089.1"/>
</dbReference>
<feature type="active site" evidence="10">
    <location>
        <position position="141"/>
    </location>
</feature>
<dbReference type="InterPro" id="IPR022805">
    <property type="entry name" value="PEP_COase_bac/pln-type"/>
</dbReference>
<dbReference type="InterPro" id="IPR021135">
    <property type="entry name" value="PEP_COase"/>
</dbReference>
<dbReference type="HAMAP" id="MF_00595">
    <property type="entry name" value="PEPcase_type1"/>
    <property type="match status" value="1"/>
</dbReference>
<evidence type="ECO:0000256" key="6">
    <source>
        <dbReference type="ARBA" id="ARBA00022842"/>
    </source>
</evidence>
<protein>
    <recommendedName>
        <fullName evidence="5 10">Phosphoenolpyruvate carboxylase</fullName>
        <shortName evidence="10">PEPC</shortName>
        <shortName evidence="10">PEPCase</shortName>
        <ecNumber evidence="4 10">4.1.1.31</ecNumber>
    </recommendedName>
</protein>
<evidence type="ECO:0000256" key="9">
    <source>
        <dbReference type="ARBA" id="ARBA00048995"/>
    </source>
</evidence>
<dbReference type="SUPFAM" id="SSF51621">
    <property type="entry name" value="Phosphoenolpyruvate/pyruvate domain"/>
    <property type="match status" value="1"/>
</dbReference>
<dbReference type="GO" id="GO:0005829">
    <property type="term" value="C:cytosol"/>
    <property type="evidence" value="ECO:0007669"/>
    <property type="project" value="TreeGrafter"/>
</dbReference>
<dbReference type="Proteomes" id="UP000294360">
    <property type="component" value="Chromosome"/>
</dbReference>
<evidence type="ECO:0000256" key="2">
    <source>
        <dbReference type="ARBA" id="ARBA00003670"/>
    </source>
</evidence>
<comment type="similarity">
    <text evidence="3 10">Belongs to the PEPCase type 1 family.</text>
</comment>
<dbReference type="InterPro" id="IPR033129">
    <property type="entry name" value="PEPCASE_His_AS"/>
</dbReference>
<dbReference type="PRINTS" id="PR00150">
    <property type="entry name" value="PEPCARBXLASE"/>
</dbReference>
<dbReference type="EC" id="4.1.1.31" evidence="4 10"/>
<reference evidence="12 13" key="1">
    <citation type="submission" date="2019-03" db="EMBL/GenBank/DDBJ databases">
        <authorList>
            <person name="Kox A.R. M."/>
        </authorList>
    </citation>
    <scope>NUCLEOTIDE SEQUENCE [LARGE SCALE GENOMIC DNA]</scope>
    <source>
        <strain evidence="12">MTUNDRAET4 annotated genome</strain>
    </source>
</reference>
<dbReference type="Gene3D" id="1.20.1440.90">
    <property type="entry name" value="Phosphoenolpyruvate/pyruvate domain"/>
    <property type="match status" value="1"/>
</dbReference>
<comment type="cofactor">
    <cofactor evidence="1 10">
        <name>Mg(2+)</name>
        <dbReference type="ChEBI" id="CHEBI:18420"/>
    </cofactor>
</comment>
<keyword evidence="8 10" id="KW-0120">Carbon dioxide fixation</keyword>
<dbReference type="PANTHER" id="PTHR30523">
    <property type="entry name" value="PHOSPHOENOLPYRUVATE CARBOXYLASE"/>
    <property type="match status" value="1"/>
</dbReference>
<keyword evidence="6 10" id="KW-0460">Magnesium</keyword>
<evidence type="ECO:0000256" key="3">
    <source>
        <dbReference type="ARBA" id="ARBA00008346"/>
    </source>
</evidence>
<organism evidence="12 13">
    <name type="scientific">Methylocella tundrae</name>
    <dbReference type="NCBI Taxonomy" id="227605"/>
    <lineage>
        <taxon>Bacteria</taxon>
        <taxon>Pseudomonadati</taxon>
        <taxon>Pseudomonadota</taxon>
        <taxon>Alphaproteobacteria</taxon>
        <taxon>Hyphomicrobiales</taxon>
        <taxon>Beijerinckiaceae</taxon>
        <taxon>Methylocella</taxon>
    </lineage>
</organism>
<dbReference type="EMBL" id="LR536450">
    <property type="protein sequence ID" value="VFU10290.1"/>
    <property type="molecule type" value="Genomic_DNA"/>
</dbReference>